<name>A0ABS1J804_9BACL</name>
<keyword evidence="2" id="KW-1185">Reference proteome</keyword>
<dbReference type="Pfam" id="PF08811">
    <property type="entry name" value="DUF1800"/>
    <property type="match status" value="1"/>
</dbReference>
<dbReference type="RefSeq" id="WP_201632851.1">
    <property type="nucleotide sequence ID" value="NZ_JAEQNB010000002.1"/>
</dbReference>
<comment type="caution">
    <text evidence="1">The sequence shown here is derived from an EMBL/GenBank/DDBJ whole genome shotgun (WGS) entry which is preliminary data.</text>
</comment>
<evidence type="ECO:0000313" key="2">
    <source>
        <dbReference type="Proteomes" id="UP000602284"/>
    </source>
</evidence>
<sequence length="424" mass="48076">MKIATKEAKIQHLLRRTGFTATKKQMAAFASLTIPQVVDKLLNAPLQAPKPPENLNEKSDVSVLVQWWLNTMIHTPNPLQEKMTLFWHGHFTSSFRKVRDIHLLAQQNVLLRKFALGNFRELTYNITVDAAMLIYLDNNTNMKKSPNENYARELMELFTLGLGNYTETDVKEVARALTGWQVKKAERKVVYVPNIHDDGKKTIFRKTDTFDTRKTTDWIVAQPACATYIATKLWKAFAYPNPEPSVIKFVTKAFIDSGYEIKALLKAIFNSEAFYSDLAYRAQVLSPVEYTVGMLSLFPTIKLVEDKTTHALLKEMGQVPFDPPNVSGWQSGPAWLNSAPLFGRFNFVDFLVDKLTDKDFPINTSLAPTTLLNDVLDRLGLSDLSQQTRAELESYLKKSGLSNKETIQHGLLHLLLISPEAQVH</sequence>
<protein>
    <submittedName>
        <fullName evidence="1">DUF1800 domain-containing protein</fullName>
    </submittedName>
</protein>
<dbReference type="EMBL" id="JAEQNB010000002">
    <property type="protein sequence ID" value="MBL0386394.1"/>
    <property type="molecule type" value="Genomic_DNA"/>
</dbReference>
<organism evidence="1 2">
    <name type="scientific">Tumebacillus amylolyticus</name>
    <dbReference type="NCBI Taxonomy" id="2801339"/>
    <lineage>
        <taxon>Bacteria</taxon>
        <taxon>Bacillati</taxon>
        <taxon>Bacillota</taxon>
        <taxon>Bacilli</taxon>
        <taxon>Bacillales</taxon>
        <taxon>Alicyclobacillaceae</taxon>
        <taxon>Tumebacillus</taxon>
    </lineage>
</organism>
<accession>A0ABS1J804</accession>
<dbReference type="Proteomes" id="UP000602284">
    <property type="component" value="Unassembled WGS sequence"/>
</dbReference>
<gene>
    <name evidence="1" type="ORF">JJB07_07020</name>
</gene>
<reference evidence="1 2" key="1">
    <citation type="submission" date="2021-01" db="EMBL/GenBank/DDBJ databases">
        <title>Tumebacillus sp. strain ITR2 16S ribosomal RNA gene Genome sequencing and assembly.</title>
        <authorList>
            <person name="Kang M."/>
        </authorList>
    </citation>
    <scope>NUCLEOTIDE SEQUENCE [LARGE SCALE GENOMIC DNA]</scope>
    <source>
        <strain evidence="1 2">ITR2</strain>
    </source>
</reference>
<proteinExistence type="predicted"/>
<dbReference type="InterPro" id="IPR014917">
    <property type="entry name" value="DUF1800"/>
</dbReference>
<evidence type="ECO:0000313" key="1">
    <source>
        <dbReference type="EMBL" id="MBL0386394.1"/>
    </source>
</evidence>